<dbReference type="AlphaFoldDB" id="F0J7C3"/>
<dbReference type="KEGG" id="amv:ACMV_P1_01940"/>
<dbReference type="EMBL" id="AP012036">
    <property type="protein sequence ID" value="BAJ82990.1"/>
    <property type="molecule type" value="Genomic_DNA"/>
</dbReference>
<sequence length="93" mass="10374">MRVRVADGPPQRIRDMGAQHMPGEEIWLIGERRANGECKYYLVTREKSNFADLGAMFWWLAILGFAGSGRAEGKNLAKPLERCAVVAIVILSL</sequence>
<proteinExistence type="predicted"/>
<gene>
    <name evidence="1" type="ordered locus">ACMV_P1_01940</name>
</gene>
<organism evidence="1 2">
    <name type="scientific">Acidiphilium multivorum (strain DSM 11245 / JCM 8867 / NBRC 100883 / AIU 301)</name>
    <dbReference type="NCBI Taxonomy" id="926570"/>
    <lineage>
        <taxon>Bacteria</taxon>
        <taxon>Pseudomonadati</taxon>
        <taxon>Pseudomonadota</taxon>
        <taxon>Alphaproteobacteria</taxon>
        <taxon>Acetobacterales</taxon>
        <taxon>Acidocellaceae</taxon>
        <taxon>Acidiphilium</taxon>
    </lineage>
</organism>
<protein>
    <submittedName>
        <fullName evidence="1">Uncharacterized protein</fullName>
    </submittedName>
</protein>
<accession>F0J7C3</accession>
<dbReference type="Proteomes" id="UP000007100">
    <property type="component" value="Plasmid pACMV1"/>
</dbReference>
<geneLocation type="plasmid" evidence="1 2">
    <name>pACMV1</name>
</geneLocation>
<evidence type="ECO:0000313" key="1">
    <source>
        <dbReference type="EMBL" id="BAJ82990.1"/>
    </source>
</evidence>
<evidence type="ECO:0000313" key="2">
    <source>
        <dbReference type="Proteomes" id="UP000007100"/>
    </source>
</evidence>
<keyword evidence="2" id="KW-1185">Reference proteome</keyword>
<name>F0J7C3_ACIMA</name>
<dbReference type="HOGENOM" id="CLU_2393169_0_0_5"/>
<reference evidence="1 2" key="1">
    <citation type="submission" date="2010-12" db="EMBL/GenBank/DDBJ databases">
        <title>Whole genome sequence of Acidiphilium multivorum AIU301.</title>
        <authorList>
            <person name="Narita-Yamada S."/>
            <person name="Nakamura S."/>
            <person name="Ito N."/>
            <person name="Takarada H."/>
            <person name="Katano Y."/>
            <person name="Nakazawa H."/>
            <person name="Hosoyama A."/>
            <person name="Yamada R."/>
            <person name="Fujita N."/>
        </authorList>
    </citation>
    <scope>NUCLEOTIDE SEQUENCE [LARGE SCALE GENOMIC DNA]</scope>
    <source>
        <strain evidence="2">DSM 11245 / JCM 8867 / AIU301</strain>
        <plasmid evidence="1 2">pACMV1</plasmid>
    </source>
</reference>
<keyword evidence="1" id="KW-0614">Plasmid</keyword>